<dbReference type="InterPro" id="IPR011652">
    <property type="entry name" value="MORN_2"/>
</dbReference>
<accession>A0ABW9RHN1</accession>
<evidence type="ECO:0000256" key="1">
    <source>
        <dbReference type="SAM" id="Phobius"/>
    </source>
</evidence>
<gene>
    <name evidence="2" type="ORF">E1163_00525</name>
</gene>
<organism evidence="2 3">
    <name type="scientific">Fulvivirga kasyanovii</name>
    <dbReference type="NCBI Taxonomy" id="396812"/>
    <lineage>
        <taxon>Bacteria</taxon>
        <taxon>Pseudomonadati</taxon>
        <taxon>Bacteroidota</taxon>
        <taxon>Cytophagia</taxon>
        <taxon>Cytophagales</taxon>
        <taxon>Fulvivirgaceae</taxon>
        <taxon>Fulvivirga</taxon>
    </lineage>
</organism>
<evidence type="ECO:0000313" key="3">
    <source>
        <dbReference type="Proteomes" id="UP000798808"/>
    </source>
</evidence>
<keyword evidence="1" id="KW-1133">Transmembrane helix</keyword>
<dbReference type="Pfam" id="PF07661">
    <property type="entry name" value="MORN_2"/>
    <property type="match status" value="3"/>
</dbReference>
<keyword evidence="1" id="KW-0812">Transmembrane</keyword>
<dbReference type="Proteomes" id="UP000798808">
    <property type="component" value="Unassembled WGS sequence"/>
</dbReference>
<dbReference type="PANTHER" id="PTHR33706:SF1">
    <property type="entry name" value="TPR REPEAT PROTEIN"/>
    <property type="match status" value="1"/>
</dbReference>
<name>A0ABW9RHN1_9BACT</name>
<sequence>MQKGIVCKLTGNVATFENTCNDFVKDEVEAAYQQEQEQLATPEAEVRPSEVIDRLNPQVVERLRQTQDPLYAIVGGLAAALVSGILWAAITVATNYQIGYMAIGVGLIVGFAVRYFGSGVDKTYGIIGATYALLGCLLGNFFTQLWFIADYQSMGLLNAFKLIDLATLRSIYAETFSPIDLLFYGIAIAEGYNFAFRKLSIDELEKLSQSSDYIPYPANHKLRMPLAIGTFAVISVLFFVLRGNVNGTQTFYYESGAKMSEGELMDGEAHGFWTYYNEYGNVILEGNYEHGIETGKWTWYDGSSAKTREGNYKAGMADGLWINFYPNGQFSDSGSYKNGRMTGEWTFRYENGALAKKGTFTRDKPSGKWLSYYENGKKMAEENYVNGKLNGRNYYYYDNGEPSKELEHIDDKIKIINS</sequence>
<evidence type="ECO:0008006" key="4">
    <source>
        <dbReference type="Google" id="ProtNLM"/>
    </source>
</evidence>
<dbReference type="EMBL" id="SMLW01000164">
    <property type="protein sequence ID" value="MTI23425.1"/>
    <property type="molecule type" value="Genomic_DNA"/>
</dbReference>
<dbReference type="RefSeq" id="WP_155168571.1">
    <property type="nucleotide sequence ID" value="NZ_SMLW01000164.1"/>
</dbReference>
<feature type="transmembrane region" description="Helical" evidence="1">
    <location>
        <begin position="96"/>
        <end position="117"/>
    </location>
</feature>
<comment type="caution">
    <text evidence="2">The sequence shown here is derived from an EMBL/GenBank/DDBJ whole genome shotgun (WGS) entry which is preliminary data.</text>
</comment>
<feature type="transmembrane region" description="Helical" evidence="1">
    <location>
        <begin position="222"/>
        <end position="241"/>
    </location>
</feature>
<evidence type="ECO:0000313" key="2">
    <source>
        <dbReference type="EMBL" id="MTI23425.1"/>
    </source>
</evidence>
<feature type="transmembrane region" description="Helical" evidence="1">
    <location>
        <begin position="124"/>
        <end position="149"/>
    </location>
</feature>
<dbReference type="PANTHER" id="PTHR33706">
    <property type="entry name" value="MORN VARIANT REPEAT PROTEIN"/>
    <property type="match status" value="1"/>
</dbReference>
<feature type="non-terminal residue" evidence="2">
    <location>
        <position position="418"/>
    </location>
</feature>
<reference evidence="2 3" key="1">
    <citation type="submission" date="2019-02" db="EMBL/GenBank/DDBJ databases">
        <authorList>
            <person name="Goldberg S.R."/>
            <person name="Haltli B.A."/>
            <person name="Correa H."/>
            <person name="Russell K.G."/>
        </authorList>
    </citation>
    <scope>NUCLEOTIDE SEQUENCE [LARGE SCALE GENOMIC DNA]</scope>
    <source>
        <strain evidence="2 3">JCM 16186</strain>
    </source>
</reference>
<dbReference type="SUPFAM" id="SSF82185">
    <property type="entry name" value="Histone H3 K4-specific methyltransferase SET7/9 N-terminal domain"/>
    <property type="match status" value="2"/>
</dbReference>
<feature type="transmembrane region" description="Helical" evidence="1">
    <location>
        <begin position="70"/>
        <end position="90"/>
    </location>
</feature>
<protein>
    <recommendedName>
        <fullName evidence="4">Toxin-antitoxin system YwqK family antitoxin</fullName>
    </recommendedName>
</protein>
<keyword evidence="3" id="KW-1185">Reference proteome</keyword>
<dbReference type="Gene3D" id="2.20.110.10">
    <property type="entry name" value="Histone H3 K4-specific methyltransferase SET7/9 N-terminal domain"/>
    <property type="match status" value="3"/>
</dbReference>
<keyword evidence="1" id="KW-0472">Membrane</keyword>
<proteinExistence type="predicted"/>